<comment type="similarity">
    <text evidence="8 9">Belongs to the TRAP transporter small permease family.</text>
</comment>
<keyword evidence="2 9" id="KW-0813">Transport</keyword>
<gene>
    <name evidence="12" type="ORF">V3328_13885</name>
</gene>
<dbReference type="AlphaFoldDB" id="A0AAW9RKV7"/>
<dbReference type="Proteomes" id="UP001378188">
    <property type="component" value="Unassembled WGS sequence"/>
</dbReference>
<evidence type="ECO:0000256" key="3">
    <source>
        <dbReference type="ARBA" id="ARBA00022475"/>
    </source>
</evidence>
<sequence>MASRSIFAVLERVADLVAALSLALVALVTAAAIVLRAFGANLPDAIDFSSMLMGVMVFWAAAVAFRHDDNVRVEFLGSVAPPPVRLAIRVFANLVTAAFMVLMAVAGERQFALVLRSREVTPELRFELWPFAAVAWAGLVLTALMAVALALGWFSSRHRRSAPGDAPGRPGHLVGQGTLHGE</sequence>
<comment type="function">
    <text evidence="9">Part of the tripartite ATP-independent periplasmic (TRAP) transport system.</text>
</comment>
<comment type="subcellular location">
    <subcellularLocation>
        <location evidence="1 9">Cell inner membrane</location>
        <topology evidence="1 9">Multi-pass membrane protein</topology>
    </subcellularLocation>
</comment>
<evidence type="ECO:0000256" key="10">
    <source>
        <dbReference type="SAM" id="MobiDB-lite"/>
    </source>
</evidence>
<dbReference type="RefSeq" id="WP_340330272.1">
    <property type="nucleotide sequence ID" value="NZ_JAZHOF010000005.1"/>
</dbReference>
<evidence type="ECO:0000259" key="11">
    <source>
        <dbReference type="Pfam" id="PF04290"/>
    </source>
</evidence>
<evidence type="ECO:0000256" key="8">
    <source>
        <dbReference type="ARBA" id="ARBA00038436"/>
    </source>
</evidence>
<evidence type="ECO:0000313" key="13">
    <source>
        <dbReference type="Proteomes" id="UP001378188"/>
    </source>
</evidence>
<evidence type="ECO:0000256" key="2">
    <source>
        <dbReference type="ARBA" id="ARBA00022448"/>
    </source>
</evidence>
<feature type="domain" description="Tripartite ATP-independent periplasmic transporters DctQ component" evidence="11">
    <location>
        <begin position="26"/>
        <end position="151"/>
    </location>
</feature>
<protein>
    <recommendedName>
        <fullName evidence="9">TRAP transporter small permease protein</fullName>
    </recommendedName>
</protein>
<dbReference type="GO" id="GO:0022857">
    <property type="term" value="F:transmembrane transporter activity"/>
    <property type="evidence" value="ECO:0007669"/>
    <property type="project" value="UniProtKB-UniRule"/>
</dbReference>
<dbReference type="Pfam" id="PF04290">
    <property type="entry name" value="DctQ"/>
    <property type="match status" value="1"/>
</dbReference>
<keyword evidence="6 9" id="KW-1133">Transmembrane helix</keyword>
<keyword evidence="5 9" id="KW-0812">Transmembrane</keyword>
<evidence type="ECO:0000256" key="9">
    <source>
        <dbReference type="RuleBase" id="RU369079"/>
    </source>
</evidence>
<comment type="caution">
    <text evidence="9">Lacks conserved residue(s) required for the propagation of feature annotation.</text>
</comment>
<keyword evidence="13" id="KW-1185">Reference proteome</keyword>
<reference evidence="12 13" key="1">
    <citation type="submission" date="2024-02" db="EMBL/GenBank/DDBJ databases">
        <title>Genome analysis and characterization of Microbaculum marinisediminis sp. nov., isolated from marine sediment.</title>
        <authorList>
            <person name="Du Z.-J."/>
            <person name="Ye Y.-Q."/>
            <person name="Zhang Z.-R."/>
            <person name="Yuan S.-M."/>
            <person name="Zhang X.-Y."/>
        </authorList>
    </citation>
    <scope>NUCLEOTIDE SEQUENCE [LARGE SCALE GENOMIC DNA]</scope>
    <source>
        <strain evidence="12 13">SDUM1044001</strain>
    </source>
</reference>
<evidence type="ECO:0000256" key="4">
    <source>
        <dbReference type="ARBA" id="ARBA00022519"/>
    </source>
</evidence>
<name>A0AAW9RKV7_9HYPH</name>
<feature type="transmembrane region" description="Helical" evidence="9">
    <location>
        <begin position="128"/>
        <end position="154"/>
    </location>
</feature>
<dbReference type="InterPro" id="IPR007387">
    <property type="entry name" value="TRAP_DctQ"/>
</dbReference>
<evidence type="ECO:0000256" key="5">
    <source>
        <dbReference type="ARBA" id="ARBA00022692"/>
    </source>
</evidence>
<dbReference type="GO" id="GO:0015740">
    <property type="term" value="P:C4-dicarboxylate transport"/>
    <property type="evidence" value="ECO:0007669"/>
    <property type="project" value="TreeGrafter"/>
</dbReference>
<accession>A0AAW9RKV7</accession>
<feature type="transmembrane region" description="Helical" evidence="9">
    <location>
        <begin position="48"/>
        <end position="65"/>
    </location>
</feature>
<comment type="caution">
    <text evidence="12">The sequence shown here is derived from an EMBL/GenBank/DDBJ whole genome shotgun (WGS) entry which is preliminary data.</text>
</comment>
<proteinExistence type="inferred from homology"/>
<evidence type="ECO:0000313" key="12">
    <source>
        <dbReference type="EMBL" id="MEJ8572575.1"/>
    </source>
</evidence>
<feature type="transmembrane region" description="Helical" evidence="9">
    <location>
        <begin position="86"/>
        <end position="108"/>
    </location>
</feature>
<keyword evidence="4 9" id="KW-0997">Cell inner membrane</keyword>
<evidence type="ECO:0000256" key="7">
    <source>
        <dbReference type="ARBA" id="ARBA00023136"/>
    </source>
</evidence>
<dbReference type="EMBL" id="JAZHOF010000005">
    <property type="protein sequence ID" value="MEJ8572575.1"/>
    <property type="molecule type" value="Genomic_DNA"/>
</dbReference>
<evidence type="ECO:0000256" key="1">
    <source>
        <dbReference type="ARBA" id="ARBA00004429"/>
    </source>
</evidence>
<keyword evidence="3" id="KW-1003">Cell membrane</keyword>
<keyword evidence="7 9" id="KW-0472">Membrane</keyword>
<comment type="subunit">
    <text evidence="9">The complex comprises the extracytoplasmic solute receptor protein and the two transmembrane proteins.</text>
</comment>
<dbReference type="InterPro" id="IPR055348">
    <property type="entry name" value="DctQ"/>
</dbReference>
<dbReference type="GO" id="GO:0005886">
    <property type="term" value="C:plasma membrane"/>
    <property type="evidence" value="ECO:0007669"/>
    <property type="project" value="UniProtKB-SubCell"/>
</dbReference>
<feature type="region of interest" description="Disordered" evidence="10">
    <location>
        <begin position="161"/>
        <end position="182"/>
    </location>
</feature>
<dbReference type="PANTHER" id="PTHR35011:SF2">
    <property type="entry name" value="2,3-DIKETO-L-GULONATE TRAP TRANSPORTER SMALL PERMEASE PROTEIN YIAM"/>
    <property type="match status" value="1"/>
</dbReference>
<organism evidence="12 13">
    <name type="scientific">Microbaculum marinum</name>
    <dbReference type="NCBI Taxonomy" id="1764581"/>
    <lineage>
        <taxon>Bacteria</taxon>
        <taxon>Pseudomonadati</taxon>
        <taxon>Pseudomonadota</taxon>
        <taxon>Alphaproteobacteria</taxon>
        <taxon>Hyphomicrobiales</taxon>
        <taxon>Tepidamorphaceae</taxon>
        <taxon>Microbaculum</taxon>
    </lineage>
</organism>
<dbReference type="PANTHER" id="PTHR35011">
    <property type="entry name" value="2,3-DIKETO-L-GULONATE TRAP TRANSPORTER SMALL PERMEASE PROTEIN YIAM"/>
    <property type="match status" value="1"/>
</dbReference>
<evidence type="ECO:0000256" key="6">
    <source>
        <dbReference type="ARBA" id="ARBA00022989"/>
    </source>
</evidence>